<evidence type="ECO:0000313" key="13">
    <source>
        <dbReference type="Proteomes" id="UP000557392"/>
    </source>
</evidence>
<dbReference type="GO" id="GO:0046872">
    <property type="term" value="F:metal ion binding"/>
    <property type="evidence" value="ECO:0007669"/>
    <property type="project" value="UniProtKB-UniRule"/>
</dbReference>
<dbReference type="SUPFAM" id="SSF143631">
    <property type="entry name" value="ApbE-like"/>
    <property type="match status" value="1"/>
</dbReference>
<accession>A0A7W6JW87</accession>
<evidence type="ECO:0000256" key="6">
    <source>
        <dbReference type="ARBA" id="ARBA00022827"/>
    </source>
</evidence>
<dbReference type="RefSeq" id="WP_343058277.1">
    <property type="nucleotide sequence ID" value="NZ_JACIEH010000003.1"/>
</dbReference>
<organism evidence="12 13">
    <name type="scientific">Sphingomonas kyeonggiensis</name>
    <dbReference type="NCBI Taxonomy" id="1268553"/>
    <lineage>
        <taxon>Bacteria</taxon>
        <taxon>Pseudomonadati</taxon>
        <taxon>Pseudomonadota</taxon>
        <taxon>Alphaproteobacteria</taxon>
        <taxon>Sphingomonadales</taxon>
        <taxon>Sphingomonadaceae</taxon>
        <taxon>Sphingomonas</taxon>
    </lineage>
</organism>
<evidence type="ECO:0000256" key="7">
    <source>
        <dbReference type="ARBA" id="ARBA00022842"/>
    </source>
</evidence>
<gene>
    <name evidence="12" type="ORF">GGR46_004279</name>
</gene>
<dbReference type="Gene3D" id="3.10.520.10">
    <property type="entry name" value="ApbE-like domains"/>
    <property type="match status" value="1"/>
</dbReference>
<reference evidence="12 13" key="1">
    <citation type="submission" date="2020-08" db="EMBL/GenBank/DDBJ databases">
        <title>Genomic Encyclopedia of Type Strains, Phase IV (KMG-IV): sequencing the most valuable type-strain genomes for metagenomic binning, comparative biology and taxonomic classification.</title>
        <authorList>
            <person name="Goeker M."/>
        </authorList>
    </citation>
    <scope>NUCLEOTIDE SEQUENCE [LARGE SCALE GENOMIC DNA]</scope>
    <source>
        <strain evidence="12 13">DSM 101806</strain>
    </source>
</reference>
<dbReference type="EC" id="2.7.1.180" evidence="1 10"/>
<evidence type="ECO:0000256" key="11">
    <source>
        <dbReference type="PIRSR" id="PIRSR006268-2"/>
    </source>
</evidence>
<dbReference type="PIRSF" id="PIRSF006268">
    <property type="entry name" value="ApbE"/>
    <property type="match status" value="1"/>
</dbReference>
<name>A0A7W6JW87_9SPHN</name>
<dbReference type="PANTHER" id="PTHR30040:SF2">
    <property type="entry name" value="FAD:PROTEIN FMN TRANSFERASE"/>
    <property type="match status" value="1"/>
</dbReference>
<evidence type="ECO:0000256" key="8">
    <source>
        <dbReference type="ARBA" id="ARBA00031306"/>
    </source>
</evidence>
<comment type="similarity">
    <text evidence="10">Belongs to the ApbE family.</text>
</comment>
<evidence type="ECO:0000256" key="3">
    <source>
        <dbReference type="ARBA" id="ARBA00022630"/>
    </source>
</evidence>
<comment type="caution">
    <text evidence="12">The sequence shown here is derived from an EMBL/GenBank/DDBJ whole genome shotgun (WGS) entry which is preliminary data.</text>
</comment>
<dbReference type="InterPro" id="IPR024932">
    <property type="entry name" value="ApbE"/>
</dbReference>
<feature type="binding site" evidence="11">
    <location>
        <position position="167"/>
    </location>
    <ligand>
        <name>Mg(2+)</name>
        <dbReference type="ChEBI" id="CHEBI:18420"/>
    </ligand>
</feature>
<dbReference type="InterPro" id="IPR003374">
    <property type="entry name" value="ApbE-like_sf"/>
</dbReference>
<keyword evidence="6 10" id="KW-0274">FAD</keyword>
<evidence type="ECO:0000256" key="1">
    <source>
        <dbReference type="ARBA" id="ARBA00011955"/>
    </source>
</evidence>
<keyword evidence="5 10" id="KW-0479">Metal-binding</keyword>
<dbReference type="Proteomes" id="UP000557392">
    <property type="component" value="Unassembled WGS sequence"/>
</dbReference>
<keyword evidence="4 10" id="KW-0808">Transferase</keyword>
<comment type="cofactor">
    <cofactor evidence="11">
        <name>Mg(2+)</name>
        <dbReference type="ChEBI" id="CHEBI:18420"/>
    </cofactor>
    <cofactor evidence="11">
        <name>Mn(2+)</name>
        <dbReference type="ChEBI" id="CHEBI:29035"/>
    </cofactor>
    <text evidence="11">Magnesium. Can also use manganese.</text>
</comment>
<evidence type="ECO:0000313" key="12">
    <source>
        <dbReference type="EMBL" id="MBB4100707.1"/>
    </source>
</evidence>
<keyword evidence="12" id="KW-0449">Lipoprotein</keyword>
<evidence type="ECO:0000256" key="4">
    <source>
        <dbReference type="ARBA" id="ARBA00022679"/>
    </source>
</evidence>
<keyword evidence="7 10" id="KW-0460">Magnesium</keyword>
<evidence type="ECO:0000256" key="10">
    <source>
        <dbReference type="PIRNR" id="PIRNR006268"/>
    </source>
</evidence>
<sequence length="326" mass="34375">MTVRIAIPPALSPAAFHRRQAGAPVVACTGQTMGTSWSARIVAAPEGITLAIQAELDRVVAEMSHWAPASALSRFNCSDPGRWQPLPIGFAKVLAAALDVADKSGGAFDPAMGALVDLWGFGPPGPREDLPSDTQIAAARAISGRAHIERDDRRARRTAPAALDFSGIAKGHGVDRVAEMLRSMELHDFLVEVGGELRGEGIKPDGQPWWVDLETPPGSLLAPMRAALHGLSVATSGDYRRSFAHAGRDYAHTLDPRTGRPLDNGVASVTVLHASCMLADAWATALTVLGPEGMALAEREGLAVHMAVREGAGFTEHLSTALQAML</sequence>
<comment type="catalytic activity">
    <reaction evidence="9 10">
        <text>L-threonyl-[protein] + FAD = FMN-L-threonyl-[protein] + AMP + H(+)</text>
        <dbReference type="Rhea" id="RHEA:36847"/>
        <dbReference type="Rhea" id="RHEA-COMP:11060"/>
        <dbReference type="Rhea" id="RHEA-COMP:11061"/>
        <dbReference type="ChEBI" id="CHEBI:15378"/>
        <dbReference type="ChEBI" id="CHEBI:30013"/>
        <dbReference type="ChEBI" id="CHEBI:57692"/>
        <dbReference type="ChEBI" id="CHEBI:74257"/>
        <dbReference type="ChEBI" id="CHEBI:456215"/>
        <dbReference type="EC" id="2.7.1.180"/>
    </reaction>
</comment>
<feature type="binding site" evidence="11">
    <location>
        <position position="280"/>
    </location>
    <ligand>
        <name>Mg(2+)</name>
        <dbReference type="ChEBI" id="CHEBI:18420"/>
    </ligand>
</feature>
<evidence type="ECO:0000256" key="9">
    <source>
        <dbReference type="ARBA" id="ARBA00048540"/>
    </source>
</evidence>
<dbReference type="Pfam" id="PF02424">
    <property type="entry name" value="ApbE"/>
    <property type="match status" value="1"/>
</dbReference>
<keyword evidence="13" id="KW-1185">Reference proteome</keyword>
<protein>
    <recommendedName>
        <fullName evidence="2 10">FAD:protein FMN transferase</fullName>
        <ecNumber evidence="1 10">2.7.1.180</ecNumber>
    </recommendedName>
    <alternativeName>
        <fullName evidence="8 10">Flavin transferase</fullName>
    </alternativeName>
</protein>
<dbReference type="GO" id="GO:0016740">
    <property type="term" value="F:transferase activity"/>
    <property type="evidence" value="ECO:0007669"/>
    <property type="project" value="UniProtKB-UniRule"/>
</dbReference>
<evidence type="ECO:0000256" key="5">
    <source>
        <dbReference type="ARBA" id="ARBA00022723"/>
    </source>
</evidence>
<feature type="binding site" evidence="11">
    <location>
        <position position="284"/>
    </location>
    <ligand>
        <name>Mg(2+)</name>
        <dbReference type="ChEBI" id="CHEBI:18420"/>
    </ligand>
</feature>
<evidence type="ECO:0000256" key="2">
    <source>
        <dbReference type="ARBA" id="ARBA00016337"/>
    </source>
</evidence>
<proteinExistence type="inferred from homology"/>
<dbReference type="EMBL" id="JACIEH010000003">
    <property type="protein sequence ID" value="MBB4100707.1"/>
    <property type="molecule type" value="Genomic_DNA"/>
</dbReference>
<dbReference type="AlphaFoldDB" id="A0A7W6JW87"/>
<dbReference type="PANTHER" id="PTHR30040">
    <property type="entry name" value="THIAMINE BIOSYNTHESIS LIPOPROTEIN APBE"/>
    <property type="match status" value="1"/>
</dbReference>
<keyword evidence="3 10" id="KW-0285">Flavoprotein</keyword>